<dbReference type="GO" id="GO:0016020">
    <property type="term" value="C:membrane"/>
    <property type="evidence" value="ECO:0007669"/>
    <property type="project" value="InterPro"/>
</dbReference>
<organism evidence="2 3">
    <name type="scientific">Eubacterium ramulus</name>
    <dbReference type="NCBI Taxonomy" id="39490"/>
    <lineage>
        <taxon>Bacteria</taxon>
        <taxon>Bacillati</taxon>
        <taxon>Bacillota</taxon>
        <taxon>Clostridia</taxon>
        <taxon>Eubacteriales</taxon>
        <taxon>Eubacteriaceae</taxon>
        <taxon>Eubacterium</taxon>
    </lineage>
</organism>
<gene>
    <name evidence="2" type="ORF">ERS852448_01162</name>
</gene>
<dbReference type="InterPro" id="IPR008523">
    <property type="entry name" value="DUF805"/>
</dbReference>
<dbReference type="AlphaFoldDB" id="A0A173SWH1"/>
<evidence type="ECO:0000313" key="3">
    <source>
        <dbReference type="Proteomes" id="UP000095492"/>
    </source>
</evidence>
<sequence>MKHFNGKSSYLGRYDFWRLFIIGILVYTIIQIVYFSAWQTWFADKITLSTVIFIIINILYFVYDYIIGLKRFHDANHSTIFFVLCFILSFVVIGYIIRMVIYCQPSTHITSKNKNCSG</sequence>
<keyword evidence="1" id="KW-0812">Transmembrane</keyword>
<evidence type="ECO:0000313" key="2">
    <source>
        <dbReference type="EMBL" id="CUM94087.1"/>
    </source>
</evidence>
<proteinExistence type="predicted"/>
<dbReference type="Pfam" id="PF05656">
    <property type="entry name" value="DUF805"/>
    <property type="match status" value="1"/>
</dbReference>
<reference evidence="2 3" key="1">
    <citation type="submission" date="2015-09" db="EMBL/GenBank/DDBJ databases">
        <authorList>
            <consortium name="Pathogen Informatics"/>
        </authorList>
    </citation>
    <scope>NUCLEOTIDE SEQUENCE [LARGE SCALE GENOMIC DNA]</scope>
    <source>
        <strain evidence="2 3">2789STDY5608891</strain>
    </source>
</reference>
<protein>
    <submittedName>
        <fullName evidence="2">Predicted membrane protein</fullName>
    </submittedName>
</protein>
<dbReference type="RefSeq" id="WP_055289909.1">
    <property type="nucleotide sequence ID" value="NZ_CP173382.1"/>
</dbReference>
<dbReference type="OrthoDB" id="9812349at2"/>
<keyword evidence="1" id="KW-1133">Transmembrane helix</keyword>
<dbReference type="EMBL" id="CYYA01000006">
    <property type="protein sequence ID" value="CUM94087.1"/>
    <property type="molecule type" value="Genomic_DNA"/>
</dbReference>
<dbReference type="Proteomes" id="UP000095492">
    <property type="component" value="Unassembled WGS sequence"/>
</dbReference>
<accession>A0A173SWH1</accession>
<dbReference type="GeneID" id="97392482"/>
<dbReference type="STRING" id="39490.ERS852448_01162"/>
<keyword evidence="1" id="KW-0472">Membrane</keyword>
<feature type="transmembrane region" description="Helical" evidence="1">
    <location>
        <begin position="46"/>
        <end position="67"/>
    </location>
</feature>
<feature type="transmembrane region" description="Helical" evidence="1">
    <location>
        <begin position="16"/>
        <end position="34"/>
    </location>
</feature>
<name>A0A173SWH1_EUBRA</name>
<feature type="transmembrane region" description="Helical" evidence="1">
    <location>
        <begin position="79"/>
        <end position="101"/>
    </location>
</feature>
<evidence type="ECO:0000256" key="1">
    <source>
        <dbReference type="SAM" id="Phobius"/>
    </source>
</evidence>